<organism evidence="4 5">
    <name type="scientific">Azospirillum doebereinerae</name>
    <dbReference type="NCBI Taxonomy" id="92933"/>
    <lineage>
        <taxon>Bacteria</taxon>
        <taxon>Pseudomonadati</taxon>
        <taxon>Pseudomonadota</taxon>
        <taxon>Alphaproteobacteria</taxon>
        <taxon>Rhodospirillales</taxon>
        <taxon>Azospirillaceae</taxon>
        <taxon>Azospirillum</taxon>
    </lineage>
</organism>
<dbReference type="Gene3D" id="3.40.50.2300">
    <property type="match status" value="1"/>
</dbReference>
<dbReference type="Pfam" id="PF00072">
    <property type="entry name" value="Response_reg"/>
    <property type="match status" value="1"/>
</dbReference>
<keyword evidence="5" id="KW-1185">Reference proteome</keyword>
<dbReference type="PANTHER" id="PTHR43156">
    <property type="entry name" value="STAGE II SPORULATION PROTEIN E-RELATED"/>
    <property type="match status" value="1"/>
</dbReference>
<reference evidence="4 5" key="1">
    <citation type="submission" date="2018-12" db="EMBL/GenBank/DDBJ databases">
        <authorList>
            <person name="Yang Y."/>
        </authorList>
    </citation>
    <scope>NUCLEOTIDE SEQUENCE [LARGE SCALE GENOMIC DNA]</scope>
    <source>
        <strain evidence="4 5">GSF71</strain>
    </source>
</reference>
<gene>
    <name evidence="4" type="ORF">EJ913_04735</name>
</gene>
<evidence type="ECO:0000256" key="2">
    <source>
        <dbReference type="PROSITE-ProRule" id="PRU00169"/>
    </source>
</evidence>
<dbReference type="PROSITE" id="PS50110">
    <property type="entry name" value="RESPONSE_REGULATORY"/>
    <property type="match status" value="1"/>
</dbReference>
<dbReference type="SMART" id="SM00331">
    <property type="entry name" value="PP2C_SIG"/>
    <property type="match status" value="1"/>
</dbReference>
<dbReference type="EMBL" id="RZIJ01000002">
    <property type="protein sequence ID" value="RUQ75161.1"/>
    <property type="molecule type" value="Genomic_DNA"/>
</dbReference>
<name>A0A3S0V3D9_9PROT</name>
<dbReference type="InterPro" id="IPR036457">
    <property type="entry name" value="PPM-type-like_dom_sf"/>
</dbReference>
<evidence type="ECO:0000313" key="4">
    <source>
        <dbReference type="EMBL" id="RUQ75161.1"/>
    </source>
</evidence>
<dbReference type="SUPFAM" id="SSF52172">
    <property type="entry name" value="CheY-like"/>
    <property type="match status" value="1"/>
</dbReference>
<dbReference type="Gene3D" id="3.60.40.10">
    <property type="entry name" value="PPM-type phosphatase domain"/>
    <property type="match status" value="1"/>
</dbReference>
<keyword evidence="1" id="KW-0378">Hydrolase</keyword>
<evidence type="ECO:0000256" key="1">
    <source>
        <dbReference type="ARBA" id="ARBA00022801"/>
    </source>
</evidence>
<dbReference type="GO" id="GO:0000160">
    <property type="term" value="P:phosphorelay signal transduction system"/>
    <property type="evidence" value="ECO:0007669"/>
    <property type="project" value="InterPro"/>
</dbReference>
<accession>A0A3S0V3D9</accession>
<dbReference type="Proteomes" id="UP000280346">
    <property type="component" value="Unassembled WGS sequence"/>
</dbReference>
<dbReference type="SMART" id="SM00448">
    <property type="entry name" value="REC"/>
    <property type="match status" value="1"/>
</dbReference>
<dbReference type="AlphaFoldDB" id="A0A3S0V3D9"/>
<dbReference type="OrthoDB" id="9811749at2"/>
<comment type="caution">
    <text evidence="4">The sequence shown here is derived from an EMBL/GenBank/DDBJ whole genome shotgun (WGS) entry which is preliminary data.</text>
</comment>
<keyword evidence="2" id="KW-0597">Phosphoprotein</keyword>
<dbReference type="PANTHER" id="PTHR43156:SF2">
    <property type="entry name" value="STAGE II SPORULATION PROTEIN E"/>
    <property type="match status" value="1"/>
</dbReference>
<dbReference type="InterPro" id="IPR011006">
    <property type="entry name" value="CheY-like_superfamily"/>
</dbReference>
<proteinExistence type="predicted"/>
<feature type="modified residue" description="4-aspartylphosphate" evidence="2">
    <location>
        <position position="76"/>
    </location>
</feature>
<evidence type="ECO:0000313" key="5">
    <source>
        <dbReference type="Proteomes" id="UP000280346"/>
    </source>
</evidence>
<feature type="domain" description="Response regulatory" evidence="3">
    <location>
        <begin position="26"/>
        <end position="143"/>
    </location>
</feature>
<dbReference type="InterPro" id="IPR001789">
    <property type="entry name" value="Sig_transdc_resp-reg_receiver"/>
</dbReference>
<evidence type="ECO:0000259" key="3">
    <source>
        <dbReference type="PROSITE" id="PS50110"/>
    </source>
</evidence>
<dbReference type="Pfam" id="PF07228">
    <property type="entry name" value="SpoIIE"/>
    <property type="match status" value="1"/>
</dbReference>
<dbReference type="InterPro" id="IPR001932">
    <property type="entry name" value="PPM-type_phosphatase-like_dom"/>
</dbReference>
<protein>
    <submittedName>
        <fullName evidence="4">Fused response regulator/phosphatase</fullName>
    </submittedName>
</protein>
<dbReference type="GO" id="GO:0016791">
    <property type="term" value="F:phosphatase activity"/>
    <property type="evidence" value="ECO:0007669"/>
    <property type="project" value="TreeGrafter"/>
</dbReference>
<dbReference type="InterPro" id="IPR052016">
    <property type="entry name" value="Bact_Sigma-Reg"/>
</dbReference>
<sequence length="402" mass="44383">MADAAPSCASTSDGRRSMTMSLADCRVLIVDDNAFNRKSLALVIRRAGITEVAFAGDGAEGLRTVDDFRPDLVLLDVDMPVMDGLEMCRTLRRNATHEELPVLFQTALDSDEEQVRCFDAGGSDFISKPIKPGECVARVRHQLEKRKLFTDLASFRARVERELSHARAMQHSLLPEGRRLTAVAERYGLVLDAHFETSSELGGDFWGVYPLDDRRVGFLIVDFAGHGITAAINTFRLHTLIDRFPMQHMAPSQWLTQLNGALKDVLPTGQFATAFFGILDLATDTLTFAAAGAPNPVLGVGAELRLLDSAGLVLGASRRARYTDQSHRLPHGGFLFLYSDALIECGGEEHPPIGRDAVPGFVRDALAENRLHPLRPMMERFYARVRQPLSDDLTAVWIARRA</sequence>